<feature type="chain" id="PRO_5019570060" evidence="6">
    <location>
        <begin position="23"/>
        <end position="531"/>
    </location>
</feature>
<feature type="modified residue" description="3-oxoalanine (Ser)" evidence="5">
    <location>
        <position position="77"/>
    </location>
</feature>
<keyword evidence="3" id="KW-0378">Hydrolase</keyword>
<comment type="PTM">
    <text evidence="5">The conversion to 3-oxoalanine (also known as C-formylglycine, FGly), of a serine or cysteine residue in prokaryotes and of a cysteine residue in eukaryotes, is critical for catalytic activity.</text>
</comment>
<dbReference type="Pfam" id="PF00884">
    <property type="entry name" value="Sulfatase"/>
    <property type="match status" value="1"/>
</dbReference>
<dbReference type="Proteomes" id="UP000284379">
    <property type="component" value="Unassembled WGS sequence"/>
</dbReference>
<evidence type="ECO:0000256" key="6">
    <source>
        <dbReference type="SAM" id="SignalP"/>
    </source>
</evidence>
<proteinExistence type="inferred from homology"/>
<evidence type="ECO:0000259" key="7">
    <source>
        <dbReference type="Pfam" id="PF00884"/>
    </source>
</evidence>
<gene>
    <name evidence="8" type="ORF">DW888_00850</name>
</gene>
<feature type="domain" description="Sulfatase N-terminal" evidence="7">
    <location>
        <begin position="31"/>
        <end position="407"/>
    </location>
</feature>
<feature type="signal peptide" evidence="6">
    <location>
        <begin position="1"/>
        <end position="22"/>
    </location>
</feature>
<evidence type="ECO:0000256" key="2">
    <source>
        <dbReference type="ARBA" id="ARBA00022723"/>
    </source>
</evidence>
<dbReference type="EMBL" id="QSGO01000001">
    <property type="protein sequence ID" value="RHB38400.1"/>
    <property type="molecule type" value="Genomic_DNA"/>
</dbReference>
<protein>
    <submittedName>
        <fullName evidence="8">Arylsulfatase</fullName>
    </submittedName>
</protein>
<dbReference type="AlphaFoldDB" id="A0A413VXU6"/>
<comment type="caution">
    <text evidence="8">The sequence shown here is derived from an EMBL/GenBank/DDBJ whole genome shotgun (WGS) entry which is preliminary data.</text>
</comment>
<evidence type="ECO:0000256" key="5">
    <source>
        <dbReference type="PIRSR" id="PIRSR600917-52"/>
    </source>
</evidence>
<dbReference type="InterPro" id="IPR000917">
    <property type="entry name" value="Sulfatase_N"/>
</dbReference>
<evidence type="ECO:0000256" key="3">
    <source>
        <dbReference type="ARBA" id="ARBA00022801"/>
    </source>
</evidence>
<dbReference type="GO" id="GO:0004065">
    <property type="term" value="F:arylsulfatase activity"/>
    <property type="evidence" value="ECO:0007669"/>
    <property type="project" value="TreeGrafter"/>
</dbReference>
<sequence length="531" mass="60227">MKNKLLISSLLLSSIGGSSTVAGTVSDKEHPNIILILCDDMGFSDLACYGGEVHTPNIDFLAENGVRFSQFKNTGRSCPSRAALLTGHYQHEAGMGWMTAVDEHRLGYRGQIAADIPTIAEVFRDNGYATYMSGKWHVTVDGAFDQPNGSYPVQRGFEKYYGCLSGGGSYYTPKPVYSGLTRINQFPDDYYYTTAISDSAVSFVRKHPDDVPMFMYVAHYAPHLPLHAPKKRVEACRERYKVGYDVLRQQRFERQKELGLVDKSMELPVYQREFKGKRPAWTELSLRQQEQWITDMATYAAMIEIMDDGIGRLIEAVKEKGIYENTVFLFVSDNGATSEGGYLGQLMADLSNTPYRSYKQWCFQGGTSSPLIVKYGNDVKNGVKEKGIICRTPSHIIDLFPTCLDMASVKYPSSFNGRKVKLAGTSLLPAMKNKKLRPRDLFFEHQTSCAVISEGWKLVRSNGKAPWELINLSSDPFEEKDLSAQYPEKVRTLEKKWNRWAEQQHVFPFEYRPWGERIKYYKTLNPDQSGR</sequence>
<dbReference type="PROSITE" id="PS00149">
    <property type="entry name" value="SULFATASE_2"/>
    <property type="match status" value="1"/>
</dbReference>
<dbReference type="InterPro" id="IPR024607">
    <property type="entry name" value="Sulfatase_CS"/>
</dbReference>
<dbReference type="GO" id="GO:0046872">
    <property type="term" value="F:metal ion binding"/>
    <property type="evidence" value="ECO:0007669"/>
    <property type="project" value="UniProtKB-KW"/>
</dbReference>
<dbReference type="InterPro" id="IPR017850">
    <property type="entry name" value="Alkaline_phosphatase_core_sf"/>
</dbReference>
<accession>A0A413VXU6</accession>
<keyword evidence="4" id="KW-0106">Calcium</keyword>
<dbReference type="PANTHER" id="PTHR42693:SF53">
    <property type="entry name" value="ENDO-4-O-SULFATASE"/>
    <property type="match status" value="1"/>
</dbReference>
<evidence type="ECO:0000313" key="8">
    <source>
        <dbReference type="EMBL" id="RHB38400.1"/>
    </source>
</evidence>
<reference evidence="8 9" key="1">
    <citation type="submission" date="2018-08" db="EMBL/GenBank/DDBJ databases">
        <title>A genome reference for cultivated species of the human gut microbiota.</title>
        <authorList>
            <person name="Zou Y."/>
            <person name="Xue W."/>
            <person name="Luo G."/>
        </authorList>
    </citation>
    <scope>NUCLEOTIDE SEQUENCE [LARGE SCALE GENOMIC DNA]</scope>
    <source>
        <strain evidence="8 9">AM40-30BH</strain>
    </source>
</reference>
<evidence type="ECO:0000313" key="9">
    <source>
        <dbReference type="Proteomes" id="UP000284379"/>
    </source>
</evidence>
<keyword evidence="2" id="KW-0479">Metal-binding</keyword>
<evidence type="ECO:0000256" key="4">
    <source>
        <dbReference type="ARBA" id="ARBA00022837"/>
    </source>
</evidence>
<comment type="similarity">
    <text evidence="1">Belongs to the sulfatase family.</text>
</comment>
<dbReference type="SUPFAM" id="SSF53649">
    <property type="entry name" value="Alkaline phosphatase-like"/>
    <property type="match status" value="1"/>
</dbReference>
<dbReference type="CDD" id="cd16025">
    <property type="entry name" value="PAS_like"/>
    <property type="match status" value="1"/>
</dbReference>
<name>A0A413VXU6_9BACE</name>
<organism evidence="8 9">
    <name type="scientific">Bacteroides nordii</name>
    <dbReference type="NCBI Taxonomy" id="291645"/>
    <lineage>
        <taxon>Bacteria</taxon>
        <taxon>Pseudomonadati</taxon>
        <taxon>Bacteroidota</taxon>
        <taxon>Bacteroidia</taxon>
        <taxon>Bacteroidales</taxon>
        <taxon>Bacteroidaceae</taxon>
        <taxon>Bacteroides</taxon>
    </lineage>
</organism>
<dbReference type="InterPro" id="IPR050738">
    <property type="entry name" value="Sulfatase"/>
</dbReference>
<evidence type="ECO:0000256" key="1">
    <source>
        <dbReference type="ARBA" id="ARBA00008779"/>
    </source>
</evidence>
<dbReference type="Gene3D" id="3.40.720.10">
    <property type="entry name" value="Alkaline Phosphatase, subunit A"/>
    <property type="match status" value="1"/>
</dbReference>
<dbReference type="RefSeq" id="WP_122200664.1">
    <property type="nucleotide sequence ID" value="NZ_CABJFV010000001.1"/>
</dbReference>
<keyword evidence="6" id="KW-0732">Signal</keyword>
<dbReference type="Gene3D" id="3.30.1120.10">
    <property type="match status" value="1"/>
</dbReference>
<dbReference type="PANTHER" id="PTHR42693">
    <property type="entry name" value="ARYLSULFATASE FAMILY MEMBER"/>
    <property type="match status" value="1"/>
</dbReference>